<dbReference type="NCBIfam" id="TIGR01414">
    <property type="entry name" value="autotrans_barl"/>
    <property type="match status" value="1"/>
</dbReference>
<protein>
    <submittedName>
        <fullName evidence="2">Outer membrane autotransporter barrel domain-containing protein</fullName>
    </submittedName>
</protein>
<evidence type="ECO:0000313" key="3">
    <source>
        <dbReference type="Proteomes" id="UP000226420"/>
    </source>
</evidence>
<dbReference type="AlphaFoldDB" id="A0AAJ4WAC8"/>
<comment type="caution">
    <text evidence="2">The sequence shown here is derived from an EMBL/GenBank/DDBJ whole genome shotgun (WGS) entry which is preliminary data.</text>
</comment>
<dbReference type="PROSITE" id="PS51208">
    <property type="entry name" value="AUTOTRANSPORTER"/>
    <property type="match status" value="1"/>
</dbReference>
<reference evidence="2 3" key="1">
    <citation type="submission" date="2016-10" db="EMBL/GenBank/DDBJ databases">
        <authorList>
            <person name="Varghese N."/>
            <person name="Submissions S."/>
        </authorList>
    </citation>
    <scope>NUCLEOTIDE SEQUENCE [LARGE SCALE GENOMIC DNA]</scope>
    <source>
        <strain evidence="2 3">DSM 5563</strain>
    </source>
</reference>
<dbReference type="PANTHER" id="PTHR35037">
    <property type="entry name" value="C-TERMINAL REGION OF AIDA-LIKE PROTEIN"/>
    <property type="match status" value="1"/>
</dbReference>
<gene>
    <name evidence="2" type="ORF">SAMN02745723_10466</name>
</gene>
<sequence>MNGVMLGGDHAIELQGSRLLIGGLFSYTHSKLDSRSGDGKVDSYGLGVYTTWMHDTGYYVDGVLKANHFKTENNANFNGGKTNGKDNTNGFGASVEVGKHIKLDRYFVEPYIMGSAFRGGKTNYKLDSDMKVKANSAQSLKTEVGTTFGHAFVLDGGAVLKPYGRLAVSHEFQKNNDVIINDTERFSNDMSGTVGKYGVGLTAQLDNQWSTYGEINYSNGSHIETPYSGHLGIRYSF</sequence>
<feature type="domain" description="Autotransporter" evidence="1">
    <location>
        <begin position="1"/>
        <end position="237"/>
    </location>
</feature>
<name>A0AAJ4WAC8_9GAMM</name>
<dbReference type="InterPro" id="IPR005546">
    <property type="entry name" value="Autotransporte_beta"/>
</dbReference>
<dbReference type="SUPFAM" id="SSF103515">
    <property type="entry name" value="Autotransporter"/>
    <property type="match status" value="1"/>
</dbReference>
<accession>A0AAJ4WAC8</accession>
<dbReference type="Pfam" id="PF03797">
    <property type="entry name" value="Autotransporter"/>
    <property type="match status" value="1"/>
</dbReference>
<dbReference type="SMART" id="SM00869">
    <property type="entry name" value="Autotransporter"/>
    <property type="match status" value="1"/>
</dbReference>
<dbReference type="InterPro" id="IPR051551">
    <property type="entry name" value="Autotransporter_adhesion"/>
</dbReference>
<dbReference type="InterPro" id="IPR006315">
    <property type="entry name" value="OM_autotransptr_brl_dom"/>
</dbReference>
<dbReference type="PANTHER" id="PTHR35037:SF7">
    <property type="entry name" value="AUTOTRANSPORTER"/>
    <property type="match status" value="1"/>
</dbReference>
<evidence type="ECO:0000259" key="1">
    <source>
        <dbReference type="PROSITE" id="PS51208"/>
    </source>
</evidence>
<dbReference type="GO" id="GO:0019867">
    <property type="term" value="C:outer membrane"/>
    <property type="evidence" value="ECO:0007669"/>
    <property type="project" value="InterPro"/>
</dbReference>
<organism evidence="2 3">
    <name type="scientific">Pragia fontium DSM 5563 = ATCC 49100</name>
    <dbReference type="NCBI Taxonomy" id="1122977"/>
    <lineage>
        <taxon>Bacteria</taxon>
        <taxon>Pseudomonadati</taxon>
        <taxon>Pseudomonadota</taxon>
        <taxon>Gammaproteobacteria</taxon>
        <taxon>Enterobacterales</taxon>
        <taxon>Budviciaceae</taxon>
        <taxon>Pragia</taxon>
    </lineage>
</organism>
<proteinExistence type="predicted"/>
<dbReference type="PRINTS" id="PR01484">
    <property type="entry name" value="PRTACTNFAMLY"/>
</dbReference>
<dbReference type="Proteomes" id="UP000226420">
    <property type="component" value="Unassembled WGS sequence"/>
</dbReference>
<evidence type="ECO:0000313" key="2">
    <source>
        <dbReference type="EMBL" id="SFC76528.1"/>
    </source>
</evidence>
<dbReference type="Gene3D" id="2.40.128.130">
    <property type="entry name" value="Autotransporter beta-domain"/>
    <property type="match status" value="1"/>
</dbReference>
<dbReference type="EMBL" id="FOLW01000004">
    <property type="protein sequence ID" value="SFC76528.1"/>
    <property type="molecule type" value="Genomic_DNA"/>
</dbReference>
<dbReference type="InterPro" id="IPR036709">
    <property type="entry name" value="Autotransporte_beta_dom_sf"/>
</dbReference>
<dbReference type="InterPro" id="IPR003991">
    <property type="entry name" value="Pertactin_virulence_factor"/>
</dbReference>